<evidence type="ECO:0000313" key="1">
    <source>
        <dbReference type="EMBL" id="RED41939.1"/>
    </source>
</evidence>
<name>A0A336JMM5_9BRAD</name>
<dbReference type="EMBL" id="QRDT01000002">
    <property type="protein sequence ID" value="RED41939.1"/>
    <property type="molecule type" value="Genomic_DNA"/>
</dbReference>
<organism evidence="2 3">
    <name type="scientific">Rhodopseudomonas pentothenatexigens</name>
    <dbReference type="NCBI Taxonomy" id="999699"/>
    <lineage>
        <taxon>Bacteria</taxon>
        <taxon>Pseudomonadati</taxon>
        <taxon>Pseudomonadota</taxon>
        <taxon>Alphaproteobacteria</taxon>
        <taxon>Hyphomicrobiales</taxon>
        <taxon>Nitrobacteraceae</taxon>
        <taxon>Rhodopseudomonas</taxon>
    </lineage>
</organism>
<reference evidence="2 3" key="1">
    <citation type="submission" date="2017-08" db="EMBL/GenBank/DDBJ databases">
        <authorList>
            <person name="de Groot N.N."/>
        </authorList>
    </citation>
    <scope>NUCLEOTIDE SEQUENCE [LARGE SCALE GENOMIC DNA]</scope>
    <source>
        <strain evidence="2 3">JA575</strain>
    </source>
</reference>
<protein>
    <recommendedName>
        <fullName evidence="5">Membrane-bound lysozyme inhibitor of c-type lysozyme MliC</fullName>
    </recommendedName>
</protein>
<dbReference type="EMBL" id="UFQQ01000002">
    <property type="protein sequence ID" value="SSW89299.1"/>
    <property type="molecule type" value="Genomic_DNA"/>
</dbReference>
<keyword evidence="4" id="KW-1185">Reference proteome</keyword>
<gene>
    <name evidence="1" type="ORF">BJ125_102106</name>
    <name evidence="2" type="ORF">SAMN05892882_102106</name>
</gene>
<evidence type="ECO:0000313" key="4">
    <source>
        <dbReference type="Proteomes" id="UP000256343"/>
    </source>
</evidence>
<dbReference type="Proteomes" id="UP000252631">
    <property type="component" value="Unassembled WGS sequence"/>
</dbReference>
<sequence>MRPEPVLNAGGAVVNFRKWIACGLLALTPVGAMAGKAHAEVLVLPESTFAVSCANGGNYLLKSGPVAEPGQIVTARFYFNPHRAASVRLIPMGNGYRYAGRDFWIDGIRDQALLYLRKHEPIPCVVGRT</sequence>
<evidence type="ECO:0008006" key="5">
    <source>
        <dbReference type="Google" id="ProtNLM"/>
    </source>
</evidence>
<reference evidence="1 4" key="2">
    <citation type="submission" date="2018-07" db="EMBL/GenBank/DDBJ databases">
        <title>Genomic Encyclopedia of Archaeal and Bacterial Type Strains, Phase II (KMG-II): from individual species to whole genera.</title>
        <authorList>
            <person name="Goeker M."/>
        </authorList>
    </citation>
    <scope>NUCLEOTIDE SEQUENCE [LARGE SCALE GENOMIC DNA]</scope>
    <source>
        <strain evidence="1 4">JA575</strain>
    </source>
</reference>
<proteinExistence type="predicted"/>
<evidence type="ECO:0000313" key="2">
    <source>
        <dbReference type="EMBL" id="SSW89299.1"/>
    </source>
</evidence>
<dbReference type="AlphaFoldDB" id="A0A336JMM5"/>
<dbReference type="RefSeq" id="WP_244601176.1">
    <property type="nucleotide sequence ID" value="NZ_QRDT01000002.1"/>
</dbReference>
<accession>A0A336JMM5</accession>
<dbReference type="Proteomes" id="UP000256343">
    <property type="component" value="Unassembled WGS sequence"/>
</dbReference>
<evidence type="ECO:0000313" key="3">
    <source>
        <dbReference type="Proteomes" id="UP000252631"/>
    </source>
</evidence>